<accession>A0ABW7CL81</accession>
<keyword evidence="1" id="KW-0732">Signal</keyword>
<dbReference type="RefSeq" id="WP_301252125.1">
    <property type="nucleotide sequence ID" value="NZ_JBGCUC010000008.1"/>
</dbReference>
<dbReference type="SUPFAM" id="SSF49401">
    <property type="entry name" value="Bacterial adhesins"/>
    <property type="match status" value="1"/>
</dbReference>
<dbReference type="Gene3D" id="2.60.40.1090">
    <property type="entry name" value="Fimbrial-type adhesion domain"/>
    <property type="match status" value="1"/>
</dbReference>
<keyword evidence="4" id="KW-1185">Reference proteome</keyword>
<evidence type="ECO:0000259" key="2">
    <source>
        <dbReference type="Pfam" id="PF00419"/>
    </source>
</evidence>
<dbReference type="Proteomes" id="UP001605250">
    <property type="component" value="Unassembled WGS sequence"/>
</dbReference>
<sequence>MDRTTTFAKAVLCTLTGLTLFSGRVTAAPEVFTFTMTANVVQSASCQLNEGKNVEVSFGDQVDIAKINGTNYQSEIAYNFSCKQQGKNAVTLQIDGTGADFGQGMLYVQPGLAIKIMNDGKLQPVNTSFAIDGTDPPVLMAVLVKNAAASLTPGYFEATATIKAVYE</sequence>
<protein>
    <submittedName>
        <fullName evidence="3">Fimbrial protein</fullName>
    </submittedName>
</protein>
<comment type="caution">
    <text evidence="3">The sequence shown here is derived from an EMBL/GenBank/DDBJ whole genome shotgun (WGS) entry which is preliminary data.</text>
</comment>
<proteinExistence type="predicted"/>
<gene>
    <name evidence="3" type="ORF">AB3U87_10470</name>
</gene>
<name>A0ABW7CL81_9GAMM</name>
<organism evidence="3 4">
    <name type="scientific">Erwinia plantamica</name>
    <dbReference type="NCBI Taxonomy" id="3237104"/>
    <lineage>
        <taxon>Bacteria</taxon>
        <taxon>Pseudomonadati</taxon>
        <taxon>Pseudomonadota</taxon>
        <taxon>Gammaproteobacteria</taxon>
        <taxon>Enterobacterales</taxon>
        <taxon>Erwiniaceae</taxon>
        <taxon>Erwinia</taxon>
    </lineage>
</organism>
<evidence type="ECO:0000313" key="3">
    <source>
        <dbReference type="EMBL" id="MFG6076783.1"/>
    </source>
</evidence>
<evidence type="ECO:0000256" key="1">
    <source>
        <dbReference type="SAM" id="SignalP"/>
    </source>
</evidence>
<dbReference type="EMBL" id="JBGCUC010000008">
    <property type="protein sequence ID" value="MFG6076783.1"/>
    <property type="molecule type" value="Genomic_DNA"/>
</dbReference>
<dbReference type="InterPro" id="IPR036937">
    <property type="entry name" value="Adhesion_dom_fimbrial_sf"/>
</dbReference>
<evidence type="ECO:0000313" key="4">
    <source>
        <dbReference type="Proteomes" id="UP001605250"/>
    </source>
</evidence>
<feature type="chain" id="PRO_5046755701" evidence="1">
    <location>
        <begin position="28"/>
        <end position="167"/>
    </location>
</feature>
<dbReference type="InterPro" id="IPR008966">
    <property type="entry name" value="Adhesion_dom_sf"/>
</dbReference>
<dbReference type="InterPro" id="IPR000259">
    <property type="entry name" value="Adhesion_dom_fimbrial"/>
</dbReference>
<feature type="signal peptide" evidence="1">
    <location>
        <begin position="1"/>
        <end position="27"/>
    </location>
</feature>
<reference evidence="3 4" key="1">
    <citation type="submission" date="2024-07" db="EMBL/GenBank/DDBJ databases">
        <title>Novel bacterial strain Erwinia sp. OPT-41 promoting growth of various crops.</title>
        <authorList>
            <person name="Egorshina A."/>
            <person name="Lukyantsev M.A."/>
            <person name="Golubev S.N."/>
            <person name="Muratova A.Y."/>
            <person name="Bulygina E.A."/>
        </authorList>
    </citation>
    <scope>NUCLEOTIDE SEQUENCE [LARGE SCALE GENOMIC DNA]</scope>
    <source>
        <strain evidence="3 4">OPT-41</strain>
    </source>
</reference>
<feature type="domain" description="Fimbrial-type adhesion" evidence="2">
    <location>
        <begin position="36"/>
        <end position="166"/>
    </location>
</feature>
<dbReference type="Pfam" id="PF00419">
    <property type="entry name" value="Fimbrial"/>
    <property type="match status" value="1"/>
</dbReference>